<protein>
    <submittedName>
        <fullName evidence="2">TniQ family protein</fullName>
    </submittedName>
</protein>
<sequence>MAFLFAPRAHAFNDESLESYLLRVVAENFFDTYEQLSLAIREELHELDYEAHGAFPVELKRLNVYHAKHNSHFRMRALRLIETLLGLPHNELHKLALLRSSRLFLGSMVAVHRNGIDIPLSFIRYSADHGADTVPICPQCLAEHAYIRQAWHLKPIVACAKHECELIHYCPKCQSKINYLDNGSITHCPCGFEFATAASIKAKNEAVFVARNLFADESSPKHDAIFASASATHRLAALAWYQKSHNKDMRAVVMEVGGYFGNWPKQFYDWLDEITKGAEYKLIDLFNRTEFRTIYGDLIIQSQCLRPEDKEPHFIYLALVEYLCRLVSMHPKSKKANVADMLISVREAAVLLSTTHEQVYRLYQDGILTSGLRQKLHRRIEPDVGVFYLRQVIEYKQSFGDNRQREYASTW</sequence>
<feature type="domain" description="TniQ" evidence="1">
    <location>
        <begin position="10"/>
        <end position="166"/>
    </location>
</feature>
<dbReference type="AlphaFoldDB" id="A0AAU6V3N7"/>
<proteinExistence type="predicted"/>
<gene>
    <name evidence="2" type="ORF">MRN14_00720</name>
</gene>
<reference evidence="2" key="1">
    <citation type="submission" date="2022-03" db="EMBL/GenBank/DDBJ databases">
        <title>Sea Food Isolates.</title>
        <authorList>
            <person name="Li c."/>
        </authorList>
    </citation>
    <scope>NUCLEOTIDE SEQUENCE</scope>
    <source>
        <strain evidence="2">19NY03SH02</strain>
    </source>
</reference>
<evidence type="ECO:0000313" key="2">
    <source>
        <dbReference type="EMBL" id="XAG81183.1"/>
    </source>
</evidence>
<organism evidence="2">
    <name type="scientific">bacterium 19NY03SH02</name>
    <dbReference type="NCBI Taxonomy" id="2920631"/>
    <lineage>
        <taxon>Bacteria</taxon>
    </lineage>
</organism>
<evidence type="ECO:0000259" key="1">
    <source>
        <dbReference type="Pfam" id="PF06527"/>
    </source>
</evidence>
<accession>A0AAU6V3N7</accession>
<dbReference type="Pfam" id="PF06527">
    <property type="entry name" value="TniQ"/>
    <property type="match status" value="1"/>
</dbReference>
<dbReference type="EMBL" id="CP095354">
    <property type="protein sequence ID" value="XAG81183.1"/>
    <property type="molecule type" value="Genomic_DNA"/>
</dbReference>
<name>A0AAU6V3N7_UNCXX</name>
<dbReference type="InterPro" id="IPR009492">
    <property type="entry name" value="TniQ"/>
</dbReference>